<keyword evidence="1" id="KW-0378">Hydrolase</keyword>
<dbReference type="Gene3D" id="3.40.420.10">
    <property type="entry name" value="Ricin (A subunit), domain 1"/>
    <property type="match status" value="1"/>
</dbReference>
<dbReference type="GO" id="GO:0017148">
    <property type="term" value="P:negative regulation of translation"/>
    <property type="evidence" value="ECO:0007669"/>
    <property type="project" value="UniProtKB-KW"/>
</dbReference>
<dbReference type="GO" id="GO:0030598">
    <property type="term" value="F:rRNA N-glycosylase activity"/>
    <property type="evidence" value="ECO:0007669"/>
    <property type="project" value="UniProtKB-EC"/>
</dbReference>
<keyword evidence="3" id="KW-1185">Reference proteome</keyword>
<evidence type="ECO:0000256" key="1">
    <source>
        <dbReference type="RuleBase" id="RU004915"/>
    </source>
</evidence>
<dbReference type="Proteomes" id="UP000032180">
    <property type="component" value="Chromosome 7"/>
</dbReference>
<keyword evidence="1" id="KW-0611">Plant defense</keyword>
<dbReference type="AlphaFoldDB" id="A0A0D9WZ56"/>
<evidence type="ECO:0000313" key="2">
    <source>
        <dbReference type="EnsemblPlants" id="LPERR07G12870.1"/>
    </source>
</evidence>
<dbReference type="InterPro" id="IPR016138">
    <property type="entry name" value="Ribosome_inactivat_prot_sub1"/>
</dbReference>
<dbReference type="HOGENOM" id="CLU_1186503_0_0_1"/>
<dbReference type="Pfam" id="PF00161">
    <property type="entry name" value="RIP"/>
    <property type="match status" value="1"/>
</dbReference>
<organism evidence="2 3">
    <name type="scientific">Leersia perrieri</name>
    <dbReference type="NCBI Taxonomy" id="77586"/>
    <lineage>
        <taxon>Eukaryota</taxon>
        <taxon>Viridiplantae</taxon>
        <taxon>Streptophyta</taxon>
        <taxon>Embryophyta</taxon>
        <taxon>Tracheophyta</taxon>
        <taxon>Spermatophyta</taxon>
        <taxon>Magnoliopsida</taxon>
        <taxon>Liliopsida</taxon>
        <taxon>Poales</taxon>
        <taxon>Poaceae</taxon>
        <taxon>BOP clade</taxon>
        <taxon>Oryzoideae</taxon>
        <taxon>Oryzeae</taxon>
        <taxon>Oryzinae</taxon>
        <taxon>Leersia</taxon>
    </lineage>
</organism>
<dbReference type="SUPFAM" id="SSF56371">
    <property type="entry name" value="Ribosome inactivating proteins (RIP)"/>
    <property type="match status" value="1"/>
</dbReference>
<proteinExistence type="inferred from homology"/>
<dbReference type="InterPro" id="IPR044651">
    <property type="entry name" value="OTSB-like"/>
</dbReference>
<reference evidence="2 3" key="1">
    <citation type="submission" date="2012-08" db="EMBL/GenBank/DDBJ databases">
        <title>Oryza genome evolution.</title>
        <authorList>
            <person name="Wing R.A."/>
        </authorList>
    </citation>
    <scope>NUCLEOTIDE SEQUENCE</scope>
</reference>
<sequence>MSDKTQIMADSNHSSLSLQMWRVVQSIVEHCHGKAFEFVKLTKLYYAGSHGIDTKGHAKTSPQNKAKAKGILIQPARSCLTAILLLLLPLLVTPTKIILGNNPNHNRNRWPQAQPPNSFPTISSIETDVTVYPDSIQELRGLLLEDTAPKITVPEDHPVLAPQYDDSVPPARLLLPKLVANGYEAILVWRDSNIYFIGFANKRRQYFSFKGRTDVPPEFQAIWSGLQRTRWQSG</sequence>
<dbReference type="GO" id="GO:0004805">
    <property type="term" value="F:trehalose-phosphatase activity"/>
    <property type="evidence" value="ECO:0007669"/>
    <property type="project" value="InterPro"/>
</dbReference>
<comment type="similarity">
    <text evidence="1">Belongs to the ribosome-inactivating protein family.</text>
</comment>
<accession>A0A0D9WZ56</accession>
<dbReference type="PANTHER" id="PTHR43768">
    <property type="entry name" value="TREHALOSE 6-PHOSPHATE PHOSPHATASE"/>
    <property type="match status" value="1"/>
</dbReference>
<dbReference type="GO" id="GO:0090729">
    <property type="term" value="F:toxin activity"/>
    <property type="evidence" value="ECO:0007669"/>
    <property type="project" value="UniProtKB-KW"/>
</dbReference>
<reference evidence="3" key="2">
    <citation type="submission" date="2013-12" db="EMBL/GenBank/DDBJ databases">
        <authorList>
            <person name="Yu Y."/>
            <person name="Lee S."/>
            <person name="de Baynast K."/>
            <person name="Wissotski M."/>
            <person name="Liu L."/>
            <person name="Talag J."/>
            <person name="Goicoechea J."/>
            <person name="Angelova A."/>
            <person name="Jetty R."/>
            <person name="Kudrna D."/>
            <person name="Golser W."/>
            <person name="Rivera L."/>
            <person name="Zhang J."/>
            <person name="Wing R."/>
        </authorList>
    </citation>
    <scope>NUCLEOTIDE SEQUENCE</scope>
</reference>
<protein>
    <recommendedName>
        <fullName evidence="1">rRNA N-glycosylase</fullName>
        <ecNumber evidence="1">3.2.2.22</ecNumber>
    </recommendedName>
</protein>
<dbReference type="GO" id="GO:0005992">
    <property type="term" value="P:trehalose biosynthetic process"/>
    <property type="evidence" value="ECO:0007669"/>
    <property type="project" value="InterPro"/>
</dbReference>
<dbReference type="GO" id="GO:0006952">
    <property type="term" value="P:defense response"/>
    <property type="evidence" value="ECO:0007669"/>
    <property type="project" value="UniProtKB-KW"/>
</dbReference>
<comment type="catalytic activity">
    <reaction evidence="1">
        <text>Endohydrolysis of the N-glycosidic bond at one specific adenosine on the 28S rRNA.</text>
        <dbReference type="EC" id="3.2.2.22"/>
    </reaction>
</comment>
<evidence type="ECO:0000313" key="3">
    <source>
        <dbReference type="Proteomes" id="UP000032180"/>
    </source>
</evidence>
<name>A0A0D9WZ56_9ORYZ</name>
<dbReference type="InterPro" id="IPR036041">
    <property type="entry name" value="Ribosome-inact_prot_sf"/>
</dbReference>
<keyword evidence="1" id="KW-0800">Toxin</keyword>
<keyword evidence="1" id="KW-0652">Protein synthesis inhibitor</keyword>
<reference evidence="2" key="3">
    <citation type="submission" date="2015-04" db="UniProtKB">
        <authorList>
            <consortium name="EnsemblPlants"/>
        </authorList>
    </citation>
    <scope>IDENTIFICATION</scope>
</reference>
<dbReference type="InterPro" id="IPR001574">
    <property type="entry name" value="Ribosome_inactivat_prot"/>
</dbReference>
<dbReference type="EC" id="3.2.2.22" evidence="1"/>
<dbReference type="EnsemblPlants" id="LPERR07G12870.1">
    <property type="protein sequence ID" value="LPERR07G12870.1"/>
    <property type="gene ID" value="LPERR07G12870"/>
</dbReference>
<dbReference type="STRING" id="77586.A0A0D9WZ56"/>
<dbReference type="PANTHER" id="PTHR43768:SF3">
    <property type="entry name" value="TREHALOSE 6-PHOSPHATE PHOSPHATASE"/>
    <property type="match status" value="1"/>
</dbReference>
<dbReference type="Gramene" id="LPERR07G12870.1">
    <property type="protein sequence ID" value="LPERR07G12870.1"/>
    <property type="gene ID" value="LPERR07G12870"/>
</dbReference>